<dbReference type="OrthoDB" id="105458at2157"/>
<dbReference type="EMBL" id="CP014750">
    <property type="protein sequence ID" value="AMQ18667.1"/>
    <property type="molecule type" value="Genomic_DNA"/>
</dbReference>
<proteinExistence type="predicted"/>
<sequence>MKKVVAVFLLIVLILVLWGAYIAYAVMTITPVLTAKWGNVNEENVEVVVDAELGKVLFIPASVENLSIQFNGVEVASLKEFDYSPTKTNARIVMGIDPNELVRALERYFDNNQHGEASIEIRLGLFGLFHPTLNFSQELQQDILGQLDFKAESRPVFGGLLYTPSVEGTKVVWLGAENGLWNLKTYATLKNPNSFPIPVSNLEFEIFVNGIKVGVGNVSQGVTIPAGGVATVPIDTKIYSEYLPKVLVTHIKNGEKSLVEVNFYITVSAGGKSARMKLTSEKTVIQTDIMATINEALSNIPLRE</sequence>
<dbReference type="SUPFAM" id="SSF117070">
    <property type="entry name" value="LEA14-like"/>
    <property type="match status" value="1"/>
</dbReference>
<feature type="domain" description="Water stress and hypersensitive response" evidence="1">
    <location>
        <begin position="166"/>
        <end position="281"/>
    </location>
</feature>
<dbReference type="GeneID" id="27139987"/>
<name>A0A142CV65_9EURY</name>
<dbReference type="Proteomes" id="UP000073604">
    <property type="component" value="Chromosome"/>
</dbReference>
<evidence type="ECO:0000313" key="3">
    <source>
        <dbReference type="Proteomes" id="UP000073604"/>
    </source>
</evidence>
<gene>
    <name evidence="2" type="ORF">A0127_05535</name>
</gene>
<keyword evidence="3" id="KW-1185">Reference proteome</keyword>
<accession>A0A142CV65</accession>
<dbReference type="AlphaFoldDB" id="A0A142CV65"/>
<dbReference type="GO" id="GO:0009269">
    <property type="term" value="P:response to desiccation"/>
    <property type="evidence" value="ECO:0007669"/>
    <property type="project" value="InterPro"/>
</dbReference>
<evidence type="ECO:0000313" key="2">
    <source>
        <dbReference type="EMBL" id="AMQ18667.1"/>
    </source>
</evidence>
<dbReference type="InterPro" id="IPR013990">
    <property type="entry name" value="WHy-dom"/>
</dbReference>
<protein>
    <recommendedName>
        <fullName evidence="1">Water stress and hypersensitive response domain-containing protein</fullName>
    </recommendedName>
</protein>
<dbReference type="STRING" id="53952.A0127_05535"/>
<evidence type="ECO:0000259" key="1">
    <source>
        <dbReference type="SMART" id="SM00769"/>
    </source>
</evidence>
<reference evidence="3" key="1">
    <citation type="submission" date="2016-03" db="EMBL/GenBank/DDBJ databases">
        <authorList>
            <person name="Oger P.M."/>
        </authorList>
    </citation>
    <scope>NUCLEOTIDE SEQUENCE [LARGE SCALE GENOMIC DNA]</scope>
    <source>
        <strain evidence="3">OG-1</strain>
    </source>
</reference>
<dbReference type="Pfam" id="PF03168">
    <property type="entry name" value="LEA_2"/>
    <property type="match status" value="1"/>
</dbReference>
<organism evidence="2 3">
    <name type="scientific">Thermococcus peptonophilus</name>
    <dbReference type="NCBI Taxonomy" id="53952"/>
    <lineage>
        <taxon>Archaea</taxon>
        <taxon>Methanobacteriati</taxon>
        <taxon>Methanobacteriota</taxon>
        <taxon>Thermococci</taxon>
        <taxon>Thermococcales</taxon>
        <taxon>Thermococcaceae</taxon>
        <taxon>Thermococcus</taxon>
    </lineage>
</organism>
<dbReference type="RefSeq" id="WP_062388976.1">
    <property type="nucleotide sequence ID" value="NZ_CP014750.1"/>
</dbReference>
<dbReference type="InterPro" id="IPR013783">
    <property type="entry name" value="Ig-like_fold"/>
</dbReference>
<dbReference type="KEGG" id="tpep:A0127_05535"/>
<dbReference type="InterPro" id="IPR004864">
    <property type="entry name" value="LEA_2"/>
</dbReference>
<dbReference type="Gene3D" id="2.60.40.10">
    <property type="entry name" value="Immunoglobulins"/>
    <property type="match status" value="2"/>
</dbReference>
<dbReference type="SMART" id="SM00769">
    <property type="entry name" value="WHy"/>
    <property type="match status" value="1"/>
</dbReference>